<accession>A0ABR4F7M9</accession>
<dbReference type="SUPFAM" id="SSF53474">
    <property type="entry name" value="alpha/beta-Hydrolases"/>
    <property type="match status" value="1"/>
</dbReference>
<evidence type="ECO:0000313" key="3">
    <source>
        <dbReference type="Proteomes" id="UP001600888"/>
    </source>
</evidence>
<sequence>MSKPSILIVPGSFAPGHVYENVMEKVAARGYDIRALQMPSVRLETESPAARKPSSMYDDAAFVAGQAAALADDGKDVIIISHSYGGVPATECVKGLAKDARQKLGKQGGIVRLACMTALVPALGSSASNVLDMGERPEEDRLAMDVDAVGWLTIPVTANTLRLLVPGLPQGEGEAWAGKMTAHSAASFGDALTYAGYEDVPVSYLVCEEDLVIPAGSQSRMVDLVEQETGRKVDVTKIPAGHAPNATATQAVVDWIIHVAEKDENLGV</sequence>
<protein>
    <recommendedName>
        <fullName evidence="1">AB hydrolase-1 domain-containing protein</fullName>
    </recommendedName>
</protein>
<evidence type="ECO:0000259" key="1">
    <source>
        <dbReference type="Pfam" id="PF12697"/>
    </source>
</evidence>
<feature type="domain" description="AB hydrolase-1" evidence="1">
    <location>
        <begin position="6"/>
        <end position="254"/>
    </location>
</feature>
<gene>
    <name evidence="2" type="ORF">FJTKL_14710</name>
</gene>
<name>A0ABR4F7M9_9PEZI</name>
<dbReference type="EMBL" id="JBAWTH010000008">
    <property type="protein sequence ID" value="KAL2290702.1"/>
    <property type="molecule type" value="Genomic_DNA"/>
</dbReference>
<dbReference type="InterPro" id="IPR052897">
    <property type="entry name" value="Sec-Metab_Biosynth_Hydrolase"/>
</dbReference>
<comment type="caution">
    <text evidence="2">The sequence shown here is derived from an EMBL/GenBank/DDBJ whole genome shotgun (WGS) entry which is preliminary data.</text>
</comment>
<reference evidence="2 3" key="1">
    <citation type="submission" date="2024-03" db="EMBL/GenBank/DDBJ databases">
        <title>A high-quality draft genome sequence of Diaporthe vaccinii, a causative agent of upright dieback and viscid rot disease in cranberry plants.</title>
        <authorList>
            <person name="Sarrasin M."/>
            <person name="Lang B.F."/>
            <person name="Burger G."/>
        </authorList>
    </citation>
    <scope>NUCLEOTIDE SEQUENCE [LARGE SCALE GENOMIC DNA]</scope>
    <source>
        <strain evidence="2 3">IS7</strain>
    </source>
</reference>
<dbReference type="InterPro" id="IPR000073">
    <property type="entry name" value="AB_hydrolase_1"/>
</dbReference>
<organism evidence="2 3">
    <name type="scientific">Diaporthe vaccinii</name>
    <dbReference type="NCBI Taxonomy" id="105482"/>
    <lineage>
        <taxon>Eukaryota</taxon>
        <taxon>Fungi</taxon>
        <taxon>Dikarya</taxon>
        <taxon>Ascomycota</taxon>
        <taxon>Pezizomycotina</taxon>
        <taxon>Sordariomycetes</taxon>
        <taxon>Sordariomycetidae</taxon>
        <taxon>Diaporthales</taxon>
        <taxon>Diaporthaceae</taxon>
        <taxon>Diaporthe</taxon>
        <taxon>Diaporthe eres species complex</taxon>
    </lineage>
</organism>
<dbReference type="PANTHER" id="PTHR37017">
    <property type="entry name" value="AB HYDROLASE-1 DOMAIN-CONTAINING PROTEIN-RELATED"/>
    <property type="match status" value="1"/>
</dbReference>
<proteinExistence type="predicted"/>
<dbReference type="InterPro" id="IPR029058">
    <property type="entry name" value="AB_hydrolase_fold"/>
</dbReference>
<dbReference type="Gene3D" id="3.40.50.1820">
    <property type="entry name" value="alpha/beta hydrolase"/>
    <property type="match status" value="1"/>
</dbReference>
<keyword evidence="3" id="KW-1185">Reference proteome</keyword>
<dbReference type="Pfam" id="PF12697">
    <property type="entry name" value="Abhydrolase_6"/>
    <property type="match status" value="1"/>
</dbReference>
<dbReference type="Proteomes" id="UP001600888">
    <property type="component" value="Unassembled WGS sequence"/>
</dbReference>
<dbReference type="PANTHER" id="PTHR37017:SF13">
    <property type="entry name" value="AB HYDROLASE-1 DOMAIN-CONTAINING PROTEIN"/>
    <property type="match status" value="1"/>
</dbReference>
<evidence type="ECO:0000313" key="2">
    <source>
        <dbReference type="EMBL" id="KAL2290702.1"/>
    </source>
</evidence>